<dbReference type="KEGG" id="rmb:K529_004040"/>
<dbReference type="AlphaFoldDB" id="A0A1B1A0A5"/>
<protein>
    <submittedName>
        <fullName evidence="2">Uncharacterized protein</fullName>
    </submittedName>
</protein>
<evidence type="ECO:0000313" key="2">
    <source>
        <dbReference type="EMBL" id="ANP39928.1"/>
    </source>
</evidence>
<feature type="region of interest" description="Disordered" evidence="1">
    <location>
        <begin position="69"/>
        <end position="90"/>
    </location>
</feature>
<sequence>MKWIAYASWVVAGLLIILGISNEDIFIISSGISCGISGVLFYALERVVSLLTDIRDSLSGEKATSKHIAREVSEIAPPEHNRQAAEKPVRTLSEISADLDKMKARLNDH</sequence>
<dbReference type="EMBL" id="CP015230">
    <property type="protein sequence ID" value="ANP39928.1"/>
    <property type="molecule type" value="Genomic_DNA"/>
</dbReference>
<organism evidence="2 3">
    <name type="scientific">Tritonibacter mobilis F1926</name>
    <dbReference type="NCBI Taxonomy" id="1265309"/>
    <lineage>
        <taxon>Bacteria</taxon>
        <taxon>Pseudomonadati</taxon>
        <taxon>Pseudomonadota</taxon>
        <taxon>Alphaproteobacteria</taxon>
        <taxon>Rhodobacterales</taxon>
        <taxon>Paracoccaceae</taxon>
        <taxon>Tritonibacter</taxon>
    </lineage>
</organism>
<accession>A0A1B1A0A5</accession>
<name>A0A1B1A0A5_9RHOB</name>
<evidence type="ECO:0000313" key="3">
    <source>
        <dbReference type="Proteomes" id="UP000013243"/>
    </source>
</evidence>
<reference evidence="2 3" key="1">
    <citation type="journal article" date="2016" name="ISME J.">
        <title>Global occurrence and heterogeneity of the Roseobacter-clade species Ruegeria mobilis.</title>
        <authorList>
            <person name="Sonnenschein E."/>
            <person name="Gram L."/>
        </authorList>
    </citation>
    <scope>NUCLEOTIDE SEQUENCE [LARGE SCALE GENOMIC DNA]</scope>
    <source>
        <strain evidence="2 3">F1926</strain>
    </source>
</reference>
<feature type="compositionally biased region" description="Basic and acidic residues" evidence="1">
    <location>
        <begin position="69"/>
        <end position="89"/>
    </location>
</feature>
<proteinExistence type="predicted"/>
<gene>
    <name evidence="2" type="ORF">K529_004040</name>
</gene>
<dbReference type="Proteomes" id="UP000013243">
    <property type="component" value="Chromosome"/>
</dbReference>
<evidence type="ECO:0000256" key="1">
    <source>
        <dbReference type="SAM" id="MobiDB-lite"/>
    </source>
</evidence>